<comment type="subcellular location">
    <subcellularLocation>
        <location evidence="10">Cytoplasm</location>
    </subcellularLocation>
    <text evidence="10">Associated with the membrane possibly through PlsY.</text>
</comment>
<dbReference type="InterPro" id="IPR012281">
    <property type="entry name" value="Phospholipid_synth_PlsX-like"/>
</dbReference>
<comment type="catalytic activity">
    <reaction evidence="1 10">
        <text>a fatty acyl-[ACP] + phosphate = an acyl phosphate + holo-[ACP]</text>
        <dbReference type="Rhea" id="RHEA:42292"/>
        <dbReference type="Rhea" id="RHEA-COMP:9685"/>
        <dbReference type="Rhea" id="RHEA-COMP:14125"/>
        <dbReference type="ChEBI" id="CHEBI:43474"/>
        <dbReference type="ChEBI" id="CHEBI:59918"/>
        <dbReference type="ChEBI" id="CHEBI:64479"/>
        <dbReference type="ChEBI" id="CHEBI:138651"/>
        <dbReference type="EC" id="2.3.1.274"/>
    </reaction>
</comment>
<keyword evidence="7 10" id="KW-1208">Phospholipid metabolism</keyword>
<evidence type="ECO:0000256" key="11">
    <source>
        <dbReference type="SAM" id="MobiDB-lite"/>
    </source>
</evidence>
<dbReference type="PANTHER" id="PTHR30100:SF1">
    <property type="entry name" value="PHOSPHATE ACYLTRANSFERASE"/>
    <property type="match status" value="1"/>
</dbReference>
<dbReference type="GO" id="GO:0005737">
    <property type="term" value="C:cytoplasm"/>
    <property type="evidence" value="ECO:0007669"/>
    <property type="project" value="UniProtKB-SubCell"/>
</dbReference>
<sequence>MLVDIVLDAMGSDKAPEPELRGAILACRHLPVRIHLVGPEDKIRPALRAHLKGENLPIEIVHASEWISMDDKAASSVRSKKDSSMRVGLKLVREGKARGFVTAGNTGAAMATAKMVLGALNGVDRPALATILPTGAGTPCVLLDVGANVDSDPQNLVQFALMGQIYARSVLGIAKPRVGLLSIGEEDSKGNAMTKETLPLLRELPINFIGNVEGRDLFQNNVDVVVCDGFVGNVTIKTIEGLAKLISDELRQALKATITSQVGALLSRRAFKDFKRRLDYSEYGGAPLLGVQGACIIGHGSSNERAIMNAIRVAVQFAQADVSRHIEAALKPRDPGPLPPFNEVKADPFRDDNGLIPPAA</sequence>
<dbReference type="GO" id="GO:0008654">
    <property type="term" value="P:phospholipid biosynthetic process"/>
    <property type="evidence" value="ECO:0007669"/>
    <property type="project" value="UniProtKB-KW"/>
</dbReference>
<dbReference type="KEGG" id="tsa:AciPR4_0321"/>
<dbReference type="RefSeq" id="WP_013566891.1">
    <property type="nucleotide sequence ID" value="NC_014963.1"/>
</dbReference>
<evidence type="ECO:0000256" key="9">
    <source>
        <dbReference type="ARBA" id="ARBA00046608"/>
    </source>
</evidence>
<evidence type="ECO:0000256" key="10">
    <source>
        <dbReference type="HAMAP-Rule" id="MF_00019"/>
    </source>
</evidence>
<gene>
    <name evidence="10" type="primary">plsX</name>
    <name evidence="12" type="ordered locus">AciPR4_0321</name>
</gene>
<feature type="compositionally biased region" description="Basic and acidic residues" evidence="11">
    <location>
        <begin position="344"/>
        <end position="353"/>
    </location>
</feature>
<dbReference type="EC" id="2.3.1.274" evidence="8 10"/>
<comment type="function">
    <text evidence="10">Catalyzes the reversible formation of acyl-phosphate (acyl-PO(4)) from acyl-[acyl-carrier-protein] (acyl-ACP). This enzyme utilizes acyl-ACP as fatty acyl donor, but not acyl-CoA.</text>
</comment>
<evidence type="ECO:0000256" key="2">
    <source>
        <dbReference type="ARBA" id="ARBA00022490"/>
    </source>
</evidence>
<keyword evidence="13" id="KW-1185">Reference proteome</keyword>
<dbReference type="Pfam" id="PF02504">
    <property type="entry name" value="FA_synthesis"/>
    <property type="match status" value="1"/>
</dbReference>
<keyword evidence="2 10" id="KW-0963">Cytoplasm</keyword>
<dbReference type="HAMAP" id="MF_00019">
    <property type="entry name" value="PlsX"/>
    <property type="match status" value="1"/>
</dbReference>
<dbReference type="Proteomes" id="UP000006844">
    <property type="component" value="Chromosome"/>
</dbReference>
<dbReference type="PIRSF" id="PIRSF002465">
    <property type="entry name" value="Phsphlp_syn_PlsX"/>
    <property type="match status" value="1"/>
</dbReference>
<comment type="similarity">
    <text evidence="10">Belongs to the PlsX family.</text>
</comment>
<protein>
    <recommendedName>
        <fullName evidence="8 10">Phosphate acyltransferase</fullName>
        <ecNumber evidence="8 10">2.3.1.274</ecNumber>
    </recommendedName>
    <alternativeName>
        <fullName evidence="10">Acyl-ACP phosphotransacylase</fullName>
    </alternativeName>
    <alternativeName>
        <fullName evidence="10">Acyl-[acyl-carrier-protein]--phosphate acyltransferase</fullName>
    </alternativeName>
    <alternativeName>
        <fullName evidence="10">Phosphate-acyl-ACP acyltransferase</fullName>
    </alternativeName>
</protein>
<dbReference type="EMBL" id="CP002467">
    <property type="protein sequence ID" value="ADV81158.1"/>
    <property type="molecule type" value="Genomic_DNA"/>
</dbReference>
<evidence type="ECO:0000256" key="1">
    <source>
        <dbReference type="ARBA" id="ARBA00001232"/>
    </source>
</evidence>
<dbReference type="OrthoDB" id="9806408at2"/>
<dbReference type="GO" id="GO:0043811">
    <property type="term" value="F:phosphate:acyl-[acyl carrier protein] acyltransferase activity"/>
    <property type="evidence" value="ECO:0007669"/>
    <property type="project" value="UniProtKB-UniRule"/>
</dbReference>
<dbReference type="UniPathway" id="UPA00085"/>
<evidence type="ECO:0000313" key="13">
    <source>
        <dbReference type="Proteomes" id="UP000006844"/>
    </source>
</evidence>
<keyword evidence="5 10" id="KW-0443">Lipid metabolism</keyword>
<evidence type="ECO:0000256" key="8">
    <source>
        <dbReference type="ARBA" id="ARBA00024069"/>
    </source>
</evidence>
<keyword evidence="3 10" id="KW-0444">Lipid biosynthesis</keyword>
<dbReference type="GO" id="GO:0006633">
    <property type="term" value="P:fatty acid biosynthetic process"/>
    <property type="evidence" value="ECO:0007669"/>
    <property type="project" value="UniProtKB-UniRule"/>
</dbReference>
<keyword evidence="4 10" id="KW-0808">Transferase</keyword>
<proteinExistence type="inferred from homology"/>
<evidence type="ECO:0000256" key="6">
    <source>
        <dbReference type="ARBA" id="ARBA00023209"/>
    </source>
</evidence>
<comment type="subunit">
    <text evidence="9 10">Homodimer. Probably interacts with PlsY.</text>
</comment>
<feature type="region of interest" description="Disordered" evidence="11">
    <location>
        <begin position="331"/>
        <end position="360"/>
    </location>
</feature>
<dbReference type="SUPFAM" id="SSF53659">
    <property type="entry name" value="Isocitrate/Isopropylmalate dehydrogenase-like"/>
    <property type="match status" value="1"/>
</dbReference>
<reference evidence="12 13" key="1">
    <citation type="journal article" date="2012" name="Stand. Genomic Sci.">
        <title>Complete genome sequence of Terriglobus saanensis type strain SP1PR4(T), an Acidobacteria from tundra soil.</title>
        <authorList>
            <person name="Rawat S.R."/>
            <person name="Mannisto M.K."/>
            <person name="Starovoytov V."/>
            <person name="Goodwin L."/>
            <person name="Nolan M."/>
            <person name="Hauser L."/>
            <person name="Land M."/>
            <person name="Davenport K.W."/>
            <person name="Woyke T."/>
            <person name="Haggblom M.M."/>
        </authorList>
    </citation>
    <scope>NUCLEOTIDE SEQUENCE</scope>
    <source>
        <strain evidence="13">ATCC BAA-1853 / DSM 23119 / SP1PR4</strain>
    </source>
</reference>
<dbReference type="HOGENOM" id="CLU_039379_1_1_0"/>
<organism evidence="12 13">
    <name type="scientific">Terriglobus saanensis (strain ATCC BAA-1853 / DSM 23119 / SP1PR4)</name>
    <dbReference type="NCBI Taxonomy" id="401053"/>
    <lineage>
        <taxon>Bacteria</taxon>
        <taxon>Pseudomonadati</taxon>
        <taxon>Acidobacteriota</taxon>
        <taxon>Terriglobia</taxon>
        <taxon>Terriglobales</taxon>
        <taxon>Acidobacteriaceae</taxon>
        <taxon>Terriglobus</taxon>
    </lineage>
</organism>
<dbReference type="eggNOG" id="COG0416">
    <property type="taxonomic scope" value="Bacteria"/>
</dbReference>
<comment type="pathway">
    <text evidence="10">Lipid metabolism; phospholipid metabolism.</text>
</comment>
<keyword evidence="6 10" id="KW-0594">Phospholipid biosynthesis</keyword>
<dbReference type="STRING" id="401053.AciPR4_0321"/>
<evidence type="ECO:0000256" key="3">
    <source>
        <dbReference type="ARBA" id="ARBA00022516"/>
    </source>
</evidence>
<name>E8V1G3_TERSS</name>
<evidence type="ECO:0000256" key="7">
    <source>
        <dbReference type="ARBA" id="ARBA00023264"/>
    </source>
</evidence>
<evidence type="ECO:0000256" key="4">
    <source>
        <dbReference type="ARBA" id="ARBA00022679"/>
    </source>
</evidence>
<dbReference type="InterPro" id="IPR003664">
    <property type="entry name" value="FA_synthesis"/>
</dbReference>
<evidence type="ECO:0000256" key="5">
    <source>
        <dbReference type="ARBA" id="ARBA00023098"/>
    </source>
</evidence>
<accession>E8V1G3</accession>
<dbReference type="NCBIfam" id="TIGR00182">
    <property type="entry name" value="plsX"/>
    <property type="match status" value="1"/>
</dbReference>
<dbReference type="PANTHER" id="PTHR30100">
    <property type="entry name" value="FATTY ACID/PHOSPHOLIPID SYNTHESIS PROTEIN PLSX"/>
    <property type="match status" value="1"/>
</dbReference>
<dbReference type="AlphaFoldDB" id="E8V1G3"/>
<dbReference type="Gene3D" id="3.40.718.10">
    <property type="entry name" value="Isopropylmalate Dehydrogenase"/>
    <property type="match status" value="1"/>
</dbReference>
<evidence type="ECO:0000313" key="12">
    <source>
        <dbReference type="EMBL" id="ADV81158.1"/>
    </source>
</evidence>